<comment type="subcellular location">
    <subcellularLocation>
        <location evidence="1">Cell inner membrane</location>
        <topology evidence="1">Multi-pass membrane protein</topology>
    </subcellularLocation>
</comment>
<keyword evidence="11 12" id="KW-0472">Membrane</keyword>
<evidence type="ECO:0000256" key="12">
    <source>
        <dbReference type="SAM" id="Phobius"/>
    </source>
</evidence>
<feature type="transmembrane region" description="Helical" evidence="12">
    <location>
        <begin position="469"/>
        <end position="493"/>
    </location>
</feature>
<evidence type="ECO:0000256" key="8">
    <source>
        <dbReference type="ARBA" id="ARBA00022958"/>
    </source>
</evidence>
<dbReference type="PANTHER" id="PTHR32024:SF2">
    <property type="entry name" value="TRK SYSTEM POTASSIUM UPTAKE PROTEIN TRKG-RELATED"/>
    <property type="match status" value="1"/>
</dbReference>
<proteinExistence type="inferred from homology"/>
<name>A0ABW5D7X6_9BACT</name>
<feature type="transmembrane region" description="Helical" evidence="12">
    <location>
        <begin position="281"/>
        <end position="301"/>
    </location>
</feature>
<feature type="transmembrane region" description="Helical" evidence="12">
    <location>
        <begin position="248"/>
        <end position="269"/>
    </location>
</feature>
<evidence type="ECO:0000256" key="5">
    <source>
        <dbReference type="ARBA" id="ARBA00022519"/>
    </source>
</evidence>
<reference evidence="14" key="1">
    <citation type="journal article" date="2019" name="Int. J. Syst. Evol. Microbiol.">
        <title>The Global Catalogue of Microorganisms (GCM) 10K type strain sequencing project: providing services to taxonomists for standard genome sequencing and annotation.</title>
        <authorList>
            <consortium name="The Broad Institute Genomics Platform"/>
            <consortium name="The Broad Institute Genome Sequencing Center for Infectious Disease"/>
            <person name="Wu L."/>
            <person name="Ma J."/>
        </authorList>
    </citation>
    <scope>NUCLEOTIDE SEQUENCE [LARGE SCALE GENOMIC DNA]</scope>
    <source>
        <strain evidence="14">CGMCC 4.7106</strain>
    </source>
</reference>
<gene>
    <name evidence="13" type="ORF">ACFSSA_09120</name>
</gene>
<evidence type="ECO:0000256" key="10">
    <source>
        <dbReference type="ARBA" id="ARBA00023065"/>
    </source>
</evidence>
<dbReference type="EMBL" id="JBHUIT010000016">
    <property type="protein sequence ID" value="MFD2256835.1"/>
    <property type="molecule type" value="Genomic_DNA"/>
</dbReference>
<keyword evidence="8" id="KW-0630">Potassium</keyword>
<feature type="transmembrane region" description="Helical" evidence="12">
    <location>
        <begin position="40"/>
        <end position="63"/>
    </location>
</feature>
<feature type="transmembrane region" description="Helical" evidence="12">
    <location>
        <begin position="141"/>
        <end position="160"/>
    </location>
</feature>
<evidence type="ECO:0000256" key="2">
    <source>
        <dbReference type="ARBA" id="ARBA00009137"/>
    </source>
</evidence>
<dbReference type="InterPro" id="IPR003445">
    <property type="entry name" value="Cat_transpt"/>
</dbReference>
<feature type="transmembrane region" description="Helical" evidence="12">
    <location>
        <begin position="403"/>
        <end position="424"/>
    </location>
</feature>
<evidence type="ECO:0000256" key="6">
    <source>
        <dbReference type="ARBA" id="ARBA00022538"/>
    </source>
</evidence>
<dbReference type="PANTHER" id="PTHR32024">
    <property type="entry name" value="TRK SYSTEM POTASSIUM UPTAKE PROTEIN TRKG-RELATED"/>
    <property type="match status" value="1"/>
</dbReference>
<keyword evidence="14" id="KW-1185">Reference proteome</keyword>
<evidence type="ECO:0000256" key="7">
    <source>
        <dbReference type="ARBA" id="ARBA00022692"/>
    </source>
</evidence>
<evidence type="ECO:0000256" key="9">
    <source>
        <dbReference type="ARBA" id="ARBA00022989"/>
    </source>
</evidence>
<evidence type="ECO:0000256" key="4">
    <source>
        <dbReference type="ARBA" id="ARBA00022475"/>
    </source>
</evidence>
<dbReference type="Pfam" id="PF02386">
    <property type="entry name" value="TrkH"/>
    <property type="match status" value="1"/>
</dbReference>
<keyword evidence="9 12" id="KW-1133">Transmembrane helix</keyword>
<evidence type="ECO:0000256" key="1">
    <source>
        <dbReference type="ARBA" id="ARBA00004429"/>
    </source>
</evidence>
<feature type="transmembrane region" description="Helical" evidence="12">
    <location>
        <begin position="188"/>
        <end position="207"/>
    </location>
</feature>
<comment type="caution">
    <text evidence="13">The sequence shown here is derived from an EMBL/GenBank/DDBJ whole genome shotgun (WGS) entry which is preliminary data.</text>
</comment>
<sequence>MNFYLIARILGMLLALEAVTMIFCGTFAKFDFLQGDEEAASMLFLSAAITGGFALLSIIPGITKTRHDTIPKREAIVIVGLGWILCSIFGGLPYLLCPPYMSPASAFFESASGFTTTGSSVMTVIEEWPRGILLWRATTQLLGGIGILVLFVALLSYIGVNSKSLFHNESSFRSGDLGLARIQDTAALLLRIYLGLVLLCGLGLRAMGMTWFNATCHAFTTISTGGLSPHSASIGYYSDWGNSWLIELWLTFFMALGSLNFLIYIVILRKNWQRVLKEEDARWFLGLCALVILLITCGRTYNDDVPLVKSLRDSLFTVFSIASTTGFGTADYDQWPTWAKVLIACLMLMGGCAGSTSGGFKVGRLIVFAKSARNEIIRTFRPNQVFRVVVNGNPLDDSARARIMFFLTLYLMISIAATAVVGFLEAGTGISLESCAGTVLATISSIGPGFDAVGPTHNFADLREPTKVFLGWIMILGRLELFALLVLFVPTLWRKY</sequence>
<keyword evidence="6" id="KW-0633">Potassium transport</keyword>
<keyword evidence="3" id="KW-0813">Transport</keyword>
<keyword evidence="5" id="KW-0997">Cell inner membrane</keyword>
<keyword evidence="7 12" id="KW-0812">Transmembrane</keyword>
<evidence type="ECO:0000256" key="3">
    <source>
        <dbReference type="ARBA" id="ARBA00022448"/>
    </source>
</evidence>
<keyword evidence="10" id="KW-0406">Ion transport</keyword>
<protein>
    <submittedName>
        <fullName evidence="13">TrkH family potassium uptake protein</fullName>
    </submittedName>
</protein>
<organism evidence="13 14">
    <name type="scientific">Luteolibacter algae</name>
    <dbReference type="NCBI Taxonomy" id="454151"/>
    <lineage>
        <taxon>Bacteria</taxon>
        <taxon>Pseudomonadati</taxon>
        <taxon>Verrucomicrobiota</taxon>
        <taxon>Verrucomicrobiia</taxon>
        <taxon>Verrucomicrobiales</taxon>
        <taxon>Verrucomicrobiaceae</taxon>
        <taxon>Luteolibacter</taxon>
    </lineage>
</organism>
<dbReference type="InterPro" id="IPR004772">
    <property type="entry name" value="TrkH"/>
</dbReference>
<evidence type="ECO:0000256" key="11">
    <source>
        <dbReference type="ARBA" id="ARBA00023136"/>
    </source>
</evidence>
<keyword evidence="4" id="KW-1003">Cell membrane</keyword>
<feature type="transmembrane region" description="Helical" evidence="12">
    <location>
        <begin position="75"/>
        <end position="96"/>
    </location>
</feature>
<evidence type="ECO:0000313" key="14">
    <source>
        <dbReference type="Proteomes" id="UP001597375"/>
    </source>
</evidence>
<comment type="similarity">
    <text evidence="2">Belongs to the TrkH potassium transport family.</text>
</comment>
<evidence type="ECO:0000313" key="13">
    <source>
        <dbReference type="EMBL" id="MFD2256835.1"/>
    </source>
</evidence>
<dbReference type="PIRSF" id="PIRSF006247">
    <property type="entry name" value="TrkH"/>
    <property type="match status" value="1"/>
</dbReference>
<dbReference type="RefSeq" id="WP_386820122.1">
    <property type="nucleotide sequence ID" value="NZ_JBHUIT010000016.1"/>
</dbReference>
<dbReference type="Proteomes" id="UP001597375">
    <property type="component" value="Unassembled WGS sequence"/>
</dbReference>
<feature type="transmembrane region" description="Helical" evidence="12">
    <location>
        <begin position="341"/>
        <end position="360"/>
    </location>
</feature>
<accession>A0ABW5D7X6</accession>